<evidence type="ECO:0000259" key="12">
    <source>
        <dbReference type="PROSITE" id="PS50109"/>
    </source>
</evidence>
<dbReference type="PANTHER" id="PTHR43065:SF22">
    <property type="entry name" value="HISTIDINE KINASE"/>
    <property type="match status" value="1"/>
</dbReference>
<protein>
    <recommendedName>
        <fullName evidence="3">histidine kinase</fullName>
        <ecNumber evidence="3">2.7.13.3</ecNumber>
    </recommendedName>
</protein>
<keyword evidence="15" id="KW-1185">Reference proteome</keyword>
<evidence type="ECO:0000256" key="6">
    <source>
        <dbReference type="ARBA" id="ARBA00022679"/>
    </source>
</evidence>
<keyword evidence="4" id="KW-1003">Cell membrane</keyword>
<dbReference type="SMART" id="SM00304">
    <property type="entry name" value="HAMP"/>
    <property type="match status" value="1"/>
</dbReference>
<dbReference type="InterPro" id="IPR003660">
    <property type="entry name" value="HAMP_dom"/>
</dbReference>
<dbReference type="SUPFAM" id="SSF55874">
    <property type="entry name" value="ATPase domain of HSP90 chaperone/DNA topoisomerase II/histidine kinase"/>
    <property type="match status" value="1"/>
</dbReference>
<dbReference type="Gene3D" id="3.30.565.10">
    <property type="entry name" value="Histidine kinase-like ATPase, C-terminal domain"/>
    <property type="match status" value="1"/>
</dbReference>
<dbReference type="InterPro" id="IPR004358">
    <property type="entry name" value="Sig_transdc_His_kin-like_C"/>
</dbReference>
<dbReference type="InterPro" id="IPR003661">
    <property type="entry name" value="HisK_dim/P_dom"/>
</dbReference>
<dbReference type="Pfam" id="PF17202">
    <property type="entry name" value="sCache_3_3"/>
    <property type="match status" value="1"/>
</dbReference>
<dbReference type="InterPro" id="IPR003594">
    <property type="entry name" value="HATPase_dom"/>
</dbReference>
<dbReference type="InterPro" id="IPR033463">
    <property type="entry name" value="sCache_3"/>
</dbReference>
<dbReference type="PRINTS" id="PR00344">
    <property type="entry name" value="BCTRLSENSOR"/>
</dbReference>
<organism evidence="14 15">
    <name type="scientific">Dechloromonas denitrificans</name>
    <dbReference type="NCBI Taxonomy" id="281362"/>
    <lineage>
        <taxon>Bacteria</taxon>
        <taxon>Pseudomonadati</taxon>
        <taxon>Pseudomonadota</taxon>
        <taxon>Betaproteobacteria</taxon>
        <taxon>Rhodocyclales</taxon>
        <taxon>Azonexaceae</taxon>
        <taxon>Dechloromonas</taxon>
    </lineage>
</organism>
<dbReference type="SUPFAM" id="SSF103190">
    <property type="entry name" value="Sensory domain-like"/>
    <property type="match status" value="1"/>
</dbReference>
<evidence type="ECO:0000256" key="5">
    <source>
        <dbReference type="ARBA" id="ARBA00022553"/>
    </source>
</evidence>
<evidence type="ECO:0000256" key="9">
    <source>
        <dbReference type="ARBA" id="ARBA00022989"/>
    </source>
</evidence>
<keyword evidence="5" id="KW-0597">Phosphoprotein</keyword>
<dbReference type="EMBL" id="LODL01000040">
    <property type="protein sequence ID" value="KXB29147.1"/>
    <property type="molecule type" value="Genomic_DNA"/>
</dbReference>
<evidence type="ECO:0000256" key="8">
    <source>
        <dbReference type="ARBA" id="ARBA00022777"/>
    </source>
</evidence>
<dbReference type="SMART" id="SM00387">
    <property type="entry name" value="HATPase_c"/>
    <property type="match status" value="1"/>
</dbReference>
<dbReference type="PROSITE" id="PS50885">
    <property type="entry name" value="HAMP"/>
    <property type="match status" value="1"/>
</dbReference>
<dbReference type="Proteomes" id="UP000070186">
    <property type="component" value="Unassembled WGS sequence"/>
</dbReference>
<dbReference type="Pfam" id="PF00512">
    <property type="entry name" value="HisKA"/>
    <property type="match status" value="1"/>
</dbReference>
<dbReference type="AlphaFoldDB" id="A0A133XDY0"/>
<accession>A0A133XDY0</accession>
<dbReference type="SUPFAM" id="SSF47384">
    <property type="entry name" value="Homodimeric domain of signal transducing histidine kinase"/>
    <property type="match status" value="1"/>
</dbReference>
<dbReference type="PANTHER" id="PTHR43065">
    <property type="entry name" value="SENSOR HISTIDINE KINASE"/>
    <property type="match status" value="1"/>
</dbReference>
<reference evidence="14 15" key="1">
    <citation type="submission" date="2015-12" db="EMBL/GenBank/DDBJ databases">
        <title>Nitrous oxide reduction kinetics distinguish bacteria harboring typical versus atypical NosZ.</title>
        <authorList>
            <person name="Yoon S."/>
            <person name="Nissen S."/>
            <person name="Park D."/>
            <person name="Sanford R.A."/>
            <person name="Loeffler F.E."/>
        </authorList>
    </citation>
    <scope>NUCLEOTIDE SEQUENCE [LARGE SCALE GENOMIC DNA]</scope>
    <source>
        <strain evidence="14 15">ATCC BAA-841</strain>
    </source>
</reference>
<dbReference type="GO" id="GO:0005886">
    <property type="term" value="C:plasma membrane"/>
    <property type="evidence" value="ECO:0007669"/>
    <property type="project" value="UniProtKB-SubCell"/>
</dbReference>
<dbReference type="GO" id="GO:0000155">
    <property type="term" value="F:phosphorelay sensor kinase activity"/>
    <property type="evidence" value="ECO:0007669"/>
    <property type="project" value="InterPro"/>
</dbReference>
<dbReference type="PROSITE" id="PS50109">
    <property type="entry name" value="HIS_KIN"/>
    <property type="match status" value="1"/>
</dbReference>
<evidence type="ECO:0000256" key="1">
    <source>
        <dbReference type="ARBA" id="ARBA00000085"/>
    </source>
</evidence>
<keyword evidence="7 11" id="KW-0812">Transmembrane</keyword>
<comment type="subcellular location">
    <subcellularLocation>
        <location evidence="2">Cell membrane</location>
        <topology evidence="2">Multi-pass membrane protein</topology>
    </subcellularLocation>
</comment>
<dbReference type="InterPro" id="IPR036097">
    <property type="entry name" value="HisK_dim/P_sf"/>
</dbReference>
<evidence type="ECO:0000259" key="13">
    <source>
        <dbReference type="PROSITE" id="PS50885"/>
    </source>
</evidence>
<evidence type="ECO:0000256" key="4">
    <source>
        <dbReference type="ARBA" id="ARBA00022475"/>
    </source>
</evidence>
<comment type="caution">
    <text evidence="14">The sequence shown here is derived from an EMBL/GenBank/DDBJ whole genome shotgun (WGS) entry which is preliminary data.</text>
</comment>
<dbReference type="CDD" id="cd06225">
    <property type="entry name" value="HAMP"/>
    <property type="match status" value="1"/>
</dbReference>
<dbReference type="SMART" id="SM00388">
    <property type="entry name" value="HisKA"/>
    <property type="match status" value="1"/>
</dbReference>
<comment type="catalytic activity">
    <reaction evidence="1">
        <text>ATP + protein L-histidine = ADP + protein N-phospho-L-histidine.</text>
        <dbReference type="EC" id="2.7.13.3"/>
    </reaction>
</comment>
<feature type="domain" description="HAMP" evidence="13">
    <location>
        <begin position="349"/>
        <end position="402"/>
    </location>
</feature>
<dbReference type="Gene3D" id="6.10.340.10">
    <property type="match status" value="1"/>
</dbReference>
<dbReference type="EC" id="2.7.13.3" evidence="3"/>
<dbReference type="InterPro" id="IPR029151">
    <property type="entry name" value="Sensor-like_sf"/>
</dbReference>
<name>A0A133XDY0_9RHOO</name>
<dbReference type="SUPFAM" id="SSF158472">
    <property type="entry name" value="HAMP domain-like"/>
    <property type="match status" value="1"/>
</dbReference>
<sequence>MQHSPLNPPSRRSIRVRLLLLALLPLGIALPAMVAVLASWGGDYFDRLLVTKVRADLAVAHGYYERVAEGMGRSVEGLAGSARLARVLTLPAVQRAAAMDDLLDTARLAQRLDFLHFLPVDRSIQLAATWPVLDAALAGVARTETELFSAEQLRAIDPRLAERALTPLLETANAQIDRRQVEERGLLIHTAAPVHAADGRLLGVLAGGALLNKNLEFIDRLNEIVYPEGALPLGSAGTATLFLGDVRVATNVRLFEGGRAIGTRVSAAVHQAVLDEGRTWLDRAFVVRDWYVSAYEPLLDSRGQRIGMLYVGFLEGPFEAAKRSALGIVVGLFGLVMLVAGVFAVLWARRVFKPIERMHATMHAIEHGDSAARVGEVESQDELGVVAAHFDRLLDQLQAQASSLKRWGQSLDAKVAERTAELEQAVADLKAAQSQLVMSEKLAAIGQLTAGVAHEINNPVAVIQGNLDVLRDILGPAAEPVAPEIKLIHEQVHRIRLIVAKLLQFARPQDYVGYLEPVSPAQLIQDSLLLVGHLLKKGNIAIEQHFDSTRHVLCNRNELQQVLINLLVNAIQAMPEGGVLVLAAEDWDEADMPVGLKLVVADTGPGLTVAERDSLFKPFYTAKKPGGTGLGLWVSLSLIERYGGRISVDSEPGRGSCFTVWLRFEPLALERVV</sequence>
<dbReference type="Pfam" id="PF00672">
    <property type="entry name" value="HAMP"/>
    <property type="match status" value="1"/>
</dbReference>
<dbReference type="CDD" id="cd00082">
    <property type="entry name" value="HisKA"/>
    <property type="match status" value="1"/>
</dbReference>
<evidence type="ECO:0000256" key="11">
    <source>
        <dbReference type="SAM" id="Phobius"/>
    </source>
</evidence>
<evidence type="ECO:0000256" key="10">
    <source>
        <dbReference type="ARBA" id="ARBA00023136"/>
    </source>
</evidence>
<proteinExistence type="predicted"/>
<keyword evidence="8 14" id="KW-0418">Kinase</keyword>
<dbReference type="Gene3D" id="1.10.287.130">
    <property type="match status" value="1"/>
</dbReference>
<dbReference type="InterPro" id="IPR036890">
    <property type="entry name" value="HATPase_C_sf"/>
</dbReference>
<keyword evidence="10 11" id="KW-0472">Membrane</keyword>
<dbReference type="Pfam" id="PF02518">
    <property type="entry name" value="HATPase_c"/>
    <property type="match status" value="1"/>
</dbReference>
<evidence type="ECO:0000256" key="7">
    <source>
        <dbReference type="ARBA" id="ARBA00022692"/>
    </source>
</evidence>
<evidence type="ECO:0000256" key="3">
    <source>
        <dbReference type="ARBA" id="ARBA00012438"/>
    </source>
</evidence>
<feature type="domain" description="Histidine kinase" evidence="12">
    <location>
        <begin position="451"/>
        <end position="666"/>
    </location>
</feature>
<dbReference type="STRING" id="281362.AT959_19705"/>
<dbReference type="InterPro" id="IPR005467">
    <property type="entry name" value="His_kinase_dom"/>
</dbReference>
<keyword evidence="6" id="KW-0808">Transferase</keyword>
<evidence type="ECO:0000313" key="14">
    <source>
        <dbReference type="EMBL" id="KXB29147.1"/>
    </source>
</evidence>
<gene>
    <name evidence="14" type="ORF">AT959_19705</name>
</gene>
<evidence type="ECO:0000313" key="15">
    <source>
        <dbReference type="Proteomes" id="UP000070186"/>
    </source>
</evidence>
<keyword evidence="9 11" id="KW-1133">Transmembrane helix</keyword>
<evidence type="ECO:0000256" key="2">
    <source>
        <dbReference type="ARBA" id="ARBA00004651"/>
    </source>
</evidence>
<feature type="transmembrane region" description="Helical" evidence="11">
    <location>
        <begin position="325"/>
        <end position="348"/>
    </location>
</feature>